<dbReference type="AlphaFoldDB" id="A0A368UBJ6"/>
<protein>
    <submittedName>
        <fullName evidence="2">Uncharacterized protein</fullName>
    </submittedName>
</protein>
<reference evidence="2 3" key="1">
    <citation type="submission" date="2018-07" db="EMBL/GenBank/DDBJ databases">
        <title>Halomonas rutogse sp. nov., isolated from Lake TangqianCo on Tibetan Plateau.</title>
        <authorList>
            <person name="Lu H."/>
            <person name="Xing P."/>
            <person name="Wu Q."/>
        </authorList>
    </citation>
    <scope>NUCLEOTIDE SEQUENCE [LARGE SCALE GENOMIC DNA]</scope>
    <source>
        <strain evidence="2 3">TQ8S</strain>
    </source>
</reference>
<feature type="transmembrane region" description="Helical" evidence="1">
    <location>
        <begin position="58"/>
        <end position="78"/>
    </location>
</feature>
<evidence type="ECO:0000313" key="3">
    <source>
        <dbReference type="Proteomes" id="UP000253204"/>
    </source>
</evidence>
<evidence type="ECO:0000256" key="1">
    <source>
        <dbReference type="SAM" id="Phobius"/>
    </source>
</evidence>
<gene>
    <name evidence="2" type="ORF">DU506_00840</name>
</gene>
<keyword evidence="1" id="KW-1133">Transmembrane helix</keyword>
<organism evidence="2 3">
    <name type="scientific">Vreelandella rituensis</name>
    <dbReference type="NCBI Taxonomy" id="2282306"/>
    <lineage>
        <taxon>Bacteria</taxon>
        <taxon>Pseudomonadati</taxon>
        <taxon>Pseudomonadota</taxon>
        <taxon>Gammaproteobacteria</taxon>
        <taxon>Oceanospirillales</taxon>
        <taxon>Halomonadaceae</taxon>
        <taxon>Vreelandella</taxon>
    </lineage>
</organism>
<comment type="caution">
    <text evidence="2">The sequence shown here is derived from an EMBL/GenBank/DDBJ whole genome shotgun (WGS) entry which is preliminary data.</text>
</comment>
<evidence type="ECO:0000313" key="2">
    <source>
        <dbReference type="EMBL" id="RCV93732.1"/>
    </source>
</evidence>
<keyword evidence="1" id="KW-0472">Membrane</keyword>
<dbReference type="Proteomes" id="UP000253204">
    <property type="component" value="Unassembled WGS sequence"/>
</dbReference>
<keyword evidence="1" id="KW-0812">Transmembrane</keyword>
<dbReference type="EMBL" id="QPIJ01000001">
    <property type="protein sequence ID" value="RCV93732.1"/>
    <property type="molecule type" value="Genomic_DNA"/>
</dbReference>
<feature type="transmembrane region" description="Helical" evidence="1">
    <location>
        <begin position="21"/>
        <end position="46"/>
    </location>
</feature>
<proteinExistence type="predicted"/>
<dbReference type="RefSeq" id="WP_114485060.1">
    <property type="nucleotide sequence ID" value="NZ_CBCSHM010000007.1"/>
</dbReference>
<keyword evidence="3" id="KW-1185">Reference proteome</keyword>
<sequence>MKLPKPASSEPLRDDSESKGWLMSTGSAFKGGIVGGVAAFALSALLFTQKPAEASATVLLPSLGTIITTVTSLYDLYVTYKQLWETLKSEGIDQDKLIAALAEHHEVFAIMHQANQDYAAYHAEGGDGMEVAARALLGDVMDDDGNIDPVKAAEYLLPPALEASGVMSADEMNVIRDHALMITQDKPLMQALEGDRDDIKGVLYEYGRMAILQNRFLAQDAITQYPMNGPRIAGYRKYVEEVQVATRDADLTPGKALANQLAVMSDVAIPVILDSLESDLRRERLLGAQLASLANYYYEKEGMRLAGRGQ</sequence>
<accession>A0A368UBJ6</accession>
<name>A0A368UBJ6_9GAMM</name>